<dbReference type="EMBL" id="CP022433">
    <property type="protein sequence ID" value="ASN28517.1"/>
    <property type="molecule type" value="Genomic_DNA"/>
</dbReference>
<proteinExistence type="predicted"/>
<gene>
    <name evidence="1" type="ORF">LK07_18735</name>
</gene>
<accession>A0A221P8I7</accession>
<dbReference type="Proteomes" id="UP000031501">
    <property type="component" value="Chromosome"/>
</dbReference>
<evidence type="ECO:0000313" key="1">
    <source>
        <dbReference type="EMBL" id="ASN28517.1"/>
    </source>
</evidence>
<sequence>MIAGAGALGAAAGLCGGYVVQAGRAPTRLPPLSQPVVRQAKGGVPRLTAAQDRRVKTDGDLRKLLLKRPKGAREAAVDGGSDGWLDLAGYADDFTKPDVAFAALMKEGFRRAAVTGWRTSDTYVEIRLVQYRQETYLSAAGAVVEQASAEDARPATRSWPIPGTGDGTAYVHSRPESTLGYPPVYLAEAVASRGDLLMEVWVAGSRPITKEGIMDLAKRQAARL</sequence>
<organism evidence="1 2">
    <name type="scientific">Streptomyces pluripotens</name>
    <dbReference type="NCBI Taxonomy" id="1355015"/>
    <lineage>
        <taxon>Bacteria</taxon>
        <taxon>Bacillati</taxon>
        <taxon>Actinomycetota</taxon>
        <taxon>Actinomycetes</taxon>
        <taxon>Kitasatosporales</taxon>
        <taxon>Streptomycetaceae</taxon>
        <taxon>Streptomyces</taxon>
    </lineage>
</organism>
<reference evidence="1 2" key="1">
    <citation type="submission" date="2017-07" db="EMBL/GenBank/DDBJ databases">
        <title>Genome sequence of Streptomyces pluripotens MUSC 137T.</title>
        <authorList>
            <person name="Ser H.-L."/>
            <person name="Lee L.-H."/>
        </authorList>
    </citation>
    <scope>NUCLEOTIDE SEQUENCE [LARGE SCALE GENOMIC DNA]</scope>
    <source>
        <strain evidence="1 2">MUSC 137</strain>
    </source>
</reference>
<dbReference type="OrthoDB" id="3852193at2"/>
<protein>
    <submittedName>
        <fullName evidence="1">Uncharacterized protein</fullName>
    </submittedName>
</protein>
<evidence type="ECO:0000313" key="2">
    <source>
        <dbReference type="Proteomes" id="UP000031501"/>
    </source>
</evidence>
<name>A0A221P8I7_9ACTN</name>
<dbReference type="AlphaFoldDB" id="A0A221P8I7"/>
<keyword evidence="2" id="KW-1185">Reference proteome</keyword>
<dbReference type="STRING" id="1355015.LK06_017580"/>